<keyword evidence="3" id="KW-1185">Reference proteome</keyword>
<proteinExistence type="predicted"/>
<evidence type="ECO:0000313" key="2">
    <source>
        <dbReference type="EMBL" id="PPQ73356.1"/>
    </source>
</evidence>
<feature type="region of interest" description="Disordered" evidence="1">
    <location>
        <begin position="1"/>
        <end position="35"/>
    </location>
</feature>
<accession>A0A409W4D3</accession>
<comment type="caution">
    <text evidence="2">The sequence shown here is derived from an EMBL/GenBank/DDBJ whole genome shotgun (WGS) entry which is preliminary data.</text>
</comment>
<protein>
    <submittedName>
        <fullName evidence="2">Uncharacterized protein</fullName>
    </submittedName>
</protein>
<evidence type="ECO:0000256" key="1">
    <source>
        <dbReference type="SAM" id="MobiDB-lite"/>
    </source>
</evidence>
<dbReference type="EMBL" id="NHYE01005409">
    <property type="protein sequence ID" value="PPQ73356.1"/>
    <property type="molecule type" value="Genomic_DNA"/>
</dbReference>
<dbReference type="InParanoid" id="A0A409W4D3"/>
<organism evidence="2 3">
    <name type="scientific">Gymnopilus dilepis</name>
    <dbReference type="NCBI Taxonomy" id="231916"/>
    <lineage>
        <taxon>Eukaryota</taxon>
        <taxon>Fungi</taxon>
        <taxon>Dikarya</taxon>
        <taxon>Basidiomycota</taxon>
        <taxon>Agaricomycotina</taxon>
        <taxon>Agaricomycetes</taxon>
        <taxon>Agaricomycetidae</taxon>
        <taxon>Agaricales</taxon>
        <taxon>Agaricineae</taxon>
        <taxon>Hymenogastraceae</taxon>
        <taxon>Gymnopilus</taxon>
    </lineage>
</organism>
<reference evidence="2 3" key="1">
    <citation type="journal article" date="2018" name="Evol. Lett.">
        <title>Horizontal gene cluster transfer increased hallucinogenic mushroom diversity.</title>
        <authorList>
            <person name="Reynolds H.T."/>
            <person name="Vijayakumar V."/>
            <person name="Gluck-Thaler E."/>
            <person name="Korotkin H.B."/>
            <person name="Matheny P.B."/>
            <person name="Slot J.C."/>
        </authorList>
    </citation>
    <scope>NUCLEOTIDE SEQUENCE [LARGE SCALE GENOMIC DNA]</scope>
    <source>
        <strain evidence="2 3">SRW20</strain>
    </source>
</reference>
<evidence type="ECO:0000313" key="3">
    <source>
        <dbReference type="Proteomes" id="UP000284706"/>
    </source>
</evidence>
<dbReference type="Proteomes" id="UP000284706">
    <property type="component" value="Unassembled WGS sequence"/>
</dbReference>
<gene>
    <name evidence="2" type="ORF">CVT26_015448</name>
</gene>
<name>A0A409W4D3_9AGAR</name>
<feature type="compositionally biased region" description="Polar residues" evidence="1">
    <location>
        <begin position="10"/>
        <end position="24"/>
    </location>
</feature>
<sequence length="122" mass="13855">MHSSGHRLGNTATLKPDTTSTSRPITAPGTPQKAFTKSSSFEKNLVFLHPYFIIRKDPRLRKAVLITLAISGGGKEDYVRPSFDRPYLKRSPDSSESPVPFVQPFSQEVKRRLMEKLCRQMY</sequence>
<dbReference type="AlphaFoldDB" id="A0A409W4D3"/>